<evidence type="ECO:0000313" key="1">
    <source>
        <dbReference type="EMBL" id="KAI4337020.1"/>
    </source>
</evidence>
<dbReference type="Proteomes" id="UP000828941">
    <property type="component" value="Chromosome 6"/>
</dbReference>
<name>A0ACB9NLH5_BAUVA</name>
<protein>
    <submittedName>
        <fullName evidence="1">Uncharacterized protein</fullName>
    </submittedName>
</protein>
<evidence type="ECO:0000313" key="2">
    <source>
        <dbReference type="Proteomes" id="UP000828941"/>
    </source>
</evidence>
<dbReference type="EMBL" id="CM039431">
    <property type="protein sequence ID" value="KAI4337020.1"/>
    <property type="molecule type" value="Genomic_DNA"/>
</dbReference>
<reference evidence="1 2" key="1">
    <citation type="journal article" date="2022" name="DNA Res.">
        <title>Chromosomal-level genome assembly of the orchid tree Bauhinia variegata (Leguminosae; Cercidoideae) supports the allotetraploid origin hypothesis of Bauhinia.</title>
        <authorList>
            <person name="Zhong Y."/>
            <person name="Chen Y."/>
            <person name="Zheng D."/>
            <person name="Pang J."/>
            <person name="Liu Y."/>
            <person name="Luo S."/>
            <person name="Meng S."/>
            <person name="Qian L."/>
            <person name="Wei D."/>
            <person name="Dai S."/>
            <person name="Zhou R."/>
        </authorList>
    </citation>
    <scope>NUCLEOTIDE SEQUENCE [LARGE SCALE GENOMIC DNA]</scope>
    <source>
        <strain evidence="1">BV-YZ2020</strain>
    </source>
</reference>
<accession>A0ACB9NLH5</accession>
<sequence length="505" mass="57646">MEQLNWVIPTTSIFIILFLILKRRSDHKKLPPSPPALPAIGHLHLLKQPLHRSLHKLTQKYGHVLILRFGIRKVLVVSSPSAVEECFTKNDIIFANRPRTLAGKHLGYNQRTIGSSLYGDHWRNLRRLATLELFSTKSLAKFQEIREDEVKLLAKQLFEECRGQVSEVNLRLKLVELAFNTMLRVISGKRYYGKDVVVQEAKNFQILMKEFAELLGSGNINDFFPLLQWFDFGGVEKRMVKLMSNMDSFLQNLLNEHRSVRASNRRDTEMTLIDIMLSLQEKDREFYTDQNIQGLILTLLVAGSETSATAMEWALSLLLNHPEAMDKARFEIDCNVGQERLVSESDISKLNYLQNVISETLRLFPVVPLMLPHESSHDCTVGGFRVPRGTMLLVNLWSMHRDSNLWEDPTRFVPERFESRRESGEGATYKLIPFGAGRRACPGAGLAKRTMGQALGVLIQSFEWHRIGHEKINMAEGRGATIPKLDPLIALCNPRQGMIELLTHL</sequence>
<keyword evidence="2" id="KW-1185">Reference proteome</keyword>
<organism evidence="1 2">
    <name type="scientific">Bauhinia variegata</name>
    <name type="common">Purple orchid tree</name>
    <name type="synonym">Phanera variegata</name>
    <dbReference type="NCBI Taxonomy" id="167791"/>
    <lineage>
        <taxon>Eukaryota</taxon>
        <taxon>Viridiplantae</taxon>
        <taxon>Streptophyta</taxon>
        <taxon>Embryophyta</taxon>
        <taxon>Tracheophyta</taxon>
        <taxon>Spermatophyta</taxon>
        <taxon>Magnoliopsida</taxon>
        <taxon>eudicotyledons</taxon>
        <taxon>Gunneridae</taxon>
        <taxon>Pentapetalae</taxon>
        <taxon>rosids</taxon>
        <taxon>fabids</taxon>
        <taxon>Fabales</taxon>
        <taxon>Fabaceae</taxon>
        <taxon>Cercidoideae</taxon>
        <taxon>Cercideae</taxon>
        <taxon>Bauhiniinae</taxon>
        <taxon>Bauhinia</taxon>
    </lineage>
</organism>
<gene>
    <name evidence="1" type="ORF">L6164_015482</name>
</gene>
<comment type="caution">
    <text evidence="1">The sequence shown here is derived from an EMBL/GenBank/DDBJ whole genome shotgun (WGS) entry which is preliminary data.</text>
</comment>
<proteinExistence type="predicted"/>